<dbReference type="InterPro" id="IPR041806">
    <property type="entry name" value="CID5/6/7_CUE"/>
</dbReference>
<dbReference type="InterPro" id="IPR003892">
    <property type="entry name" value="CUE"/>
</dbReference>
<evidence type="ECO:0000313" key="3">
    <source>
        <dbReference type="Proteomes" id="UP000237105"/>
    </source>
</evidence>
<name>A0A2P5AHK3_PARAD</name>
<reference evidence="3" key="1">
    <citation type="submission" date="2016-06" db="EMBL/GenBank/DDBJ databases">
        <title>Parallel loss of symbiosis genes in relatives of nitrogen-fixing non-legume Parasponia.</title>
        <authorList>
            <person name="Van Velzen R."/>
            <person name="Holmer R."/>
            <person name="Bu F."/>
            <person name="Rutten L."/>
            <person name="Van Zeijl A."/>
            <person name="Liu W."/>
            <person name="Santuari L."/>
            <person name="Cao Q."/>
            <person name="Sharma T."/>
            <person name="Shen D."/>
            <person name="Roswanjaya Y."/>
            <person name="Wardhani T."/>
            <person name="Kalhor M.S."/>
            <person name="Jansen J."/>
            <person name="Van den Hoogen J."/>
            <person name="Gungor B."/>
            <person name="Hartog M."/>
            <person name="Hontelez J."/>
            <person name="Verver J."/>
            <person name="Yang W.-C."/>
            <person name="Schijlen E."/>
            <person name="Repin R."/>
            <person name="Schilthuizen M."/>
            <person name="Schranz E."/>
            <person name="Heidstra R."/>
            <person name="Miyata K."/>
            <person name="Fedorova E."/>
            <person name="Kohlen W."/>
            <person name="Bisseling T."/>
            <person name="Smit S."/>
            <person name="Geurts R."/>
        </authorList>
    </citation>
    <scope>NUCLEOTIDE SEQUENCE [LARGE SCALE GENOMIC DNA]</scope>
    <source>
        <strain evidence="3">cv. WU1-14</strain>
    </source>
</reference>
<dbReference type="OrthoDB" id="769720at2759"/>
<sequence length="180" mass="19497">MKPGVSTLNPYAAAYIPLSKIEAEQAVITQNQGHHKASFEGNFHAKAEQFNQDVFSGKNHSSHGFYSGSSQNVNELAEKQLFDEEFDIDLEYLRMAFPCLSEQSLADVYLANKGDLEATVDMLNQLEFHTVESSESLPDTLDIGDVSESGSSAHFASLKLKNVSGAAEGSSESADSQVVS</sequence>
<proteinExistence type="predicted"/>
<dbReference type="Gene3D" id="1.10.8.10">
    <property type="entry name" value="DNA helicase RuvA subunit, C-terminal domain"/>
    <property type="match status" value="1"/>
</dbReference>
<dbReference type="AlphaFoldDB" id="A0A2P5AHK3"/>
<feature type="domain" description="CUE" evidence="1">
    <location>
        <begin position="85"/>
        <end position="128"/>
    </location>
</feature>
<evidence type="ECO:0000313" key="2">
    <source>
        <dbReference type="EMBL" id="PON36015.1"/>
    </source>
</evidence>
<dbReference type="GO" id="GO:0043130">
    <property type="term" value="F:ubiquitin binding"/>
    <property type="evidence" value="ECO:0007669"/>
    <property type="project" value="InterPro"/>
</dbReference>
<protein>
    <submittedName>
        <fullName evidence="2">Ubiquitin system component Cue</fullName>
    </submittedName>
</protein>
<gene>
    <name evidence="2" type="ORF">PanWU01x14_331760</name>
</gene>
<accession>A0A2P5AHK3</accession>
<dbReference type="PANTHER" id="PTHR37252">
    <property type="entry name" value="POLYADENYLATE-BINDING PROTEIN-INTERACTING PROTEIN 6"/>
    <property type="match status" value="1"/>
</dbReference>
<organism evidence="2 3">
    <name type="scientific">Parasponia andersonii</name>
    <name type="common">Sponia andersonii</name>
    <dbReference type="NCBI Taxonomy" id="3476"/>
    <lineage>
        <taxon>Eukaryota</taxon>
        <taxon>Viridiplantae</taxon>
        <taxon>Streptophyta</taxon>
        <taxon>Embryophyta</taxon>
        <taxon>Tracheophyta</taxon>
        <taxon>Spermatophyta</taxon>
        <taxon>Magnoliopsida</taxon>
        <taxon>eudicotyledons</taxon>
        <taxon>Gunneridae</taxon>
        <taxon>Pentapetalae</taxon>
        <taxon>rosids</taxon>
        <taxon>fabids</taxon>
        <taxon>Rosales</taxon>
        <taxon>Cannabaceae</taxon>
        <taxon>Parasponia</taxon>
    </lineage>
</organism>
<evidence type="ECO:0000259" key="1">
    <source>
        <dbReference type="PROSITE" id="PS51140"/>
    </source>
</evidence>
<dbReference type="CDD" id="cd14371">
    <property type="entry name" value="CUE_CID7_like"/>
    <property type="match status" value="1"/>
</dbReference>
<comment type="caution">
    <text evidence="2">The sequence shown here is derived from an EMBL/GenBank/DDBJ whole genome shotgun (WGS) entry which is preliminary data.</text>
</comment>
<keyword evidence="3" id="KW-1185">Reference proteome</keyword>
<dbReference type="InterPro" id="IPR038981">
    <property type="entry name" value="CID5/CID6"/>
</dbReference>
<dbReference type="PROSITE" id="PS51140">
    <property type="entry name" value="CUE"/>
    <property type="match status" value="1"/>
</dbReference>
<dbReference type="EMBL" id="JXTB01000587">
    <property type="protein sequence ID" value="PON36015.1"/>
    <property type="molecule type" value="Genomic_DNA"/>
</dbReference>
<dbReference type="PANTHER" id="PTHR37252:SF3">
    <property type="entry name" value="POLYADENYLATE-BINDING PROTEIN-INTERACTING PROTEIN 6"/>
    <property type="match status" value="1"/>
</dbReference>
<dbReference type="Proteomes" id="UP000237105">
    <property type="component" value="Unassembled WGS sequence"/>
</dbReference>